<feature type="domain" description="DNA/pantothenate metabolism flavoprotein C-terminal" evidence="1">
    <location>
        <begin position="2"/>
        <end position="214"/>
    </location>
</feature>
<dbReference type="EMBL" id="CP035807">
    <property type="protein sequence ID" value="QEN04521.1"/>
    <property type="molecule type" value="Genomic_DNA"/>
</dbReference>
<dbReference type="Gene3D" id="3.40.50.10300">
    <property type="entry name" value="CoaB-like"/>
    <property type="match status" value="1"/>
</dbReference>
<evidence type="ECO:0000259" key="1">
    <source>
        <dbReference type="Pfam" id="PF04127"/>
    </source>
</evidence>
<dbReference type="InterPro" id="IPR035929">
    <property type="entry name" value="CoaB-like_sf"/>
</dbReference>
<dbReference type="Proteomes" id="UP000323824">
    <property type="component" value="Chromosome"/>
</dbReference>
<reference evidence="2 3" key="2">
    <citation type="submission" date="2019-09" db="EMBL/GenBank/DDBJ databases">
        <title>Complete Genome Sequence and Methylome Analysis of free living Spirochaetas.</title>
        <authorList>
            <person name="Leshcheva N."/>
            <person name="Mikheeva N."/>
        </authorList>
    </citation>
    <scope>NUCLEOTIDE SEQUENCE [LARGE SCALE GENOMIC DNA]</scope>
    <source>
        <strain evidence="2 3">P</strain>
    </source>
</reference>
<organism evidence="2 3">
    <name type="scientific">Thiospirochaeta perfilievii</name>
    <dbReference type="NCBI Taxonomy" id="252967"/>
    <lineage>
        <taxon>Bacteria</taxon>
        <taxon>Pseudomonadati</taxon>
        <taxon>Spirochaetota</taxon>
        <taxon>Spirochaetia</taxon>
        <taxon>Spirochaetales</taxon>
        <taxon>Spirochaetaceae</taxon>
        <taxon>Thiospirochaeta</taxon>
    </lineage>
</organism>
<protein>
    <recommendedName>
        <fullName evidence="1">DNA/pantothenate metabolism flavoprotein C-terminal domain-containing protein</fullName>
    </recommendedName>
</protein>
<dbReference type="GO" id="GO:0015937">
    <property type="term" value="P:coenzyme A biosynthetic process"/>
    <property type="evidence" value="ECO:0007669"/>
    <property type="project" value="UniProtKB-ARBA"/>
</dbReference>
<dbReference type="InterPro" id="IPR007085">
    <property type="entry name" value="DNA/pantothenate-metab_flavo_C"/>
</dbReference>
<dbReference type="SUPFAM" id="SSF102645">
    <property type="entry name" value="CoaB-like"/>
    <property type="match status" value="1"/>
</dbReference>
<dbReference type="AlphaFoldDB" id="A0A5C1QAI8"/>
<name>A0A5C1QAI8_9SPIO</name>
<reference evidence="2 3" key="1">
    <citation type="submission" date="2019-02" db="EMBL/GenBank/DDBJ databases">
        <authorList>
            <person name="Fomenkov A."/>
            <person name="Dubinina G."/>
            <person name="Grabovich M."/>
            <person name="Vincze T."/>
            <person name="Roberts R.J."/>
        </authorList>
    </citation>
    <scope>NUCLEOTIDE SEQUENCE [LARGE SCALE GENOMIC DNA]</scope>
    <source>
        <strain evidence="2 3">P</strain>
    </source>
</reference>
<accession>A0A5C1QAI8</accession>
<dbReference type="OrthoDB" id="9802554at2"/>
<keyword evidence="3" id="KW-1185">Reference proteome</keyword>
<gene>
    <name evidence="2" type="ORF">EW093_07345</name>
</gene>
<dbReference type="KEGG" id="sper:EW093_07345"/>
<proteinExistence type="predicted"/>
<dbReference type="Pfam" id="PF04127">
    <property type="entry name" value="DFP"/>
    <property type="match status" value="1"/>
</dbReference>
<evidence type="ECO:0000313" key="3">
    <source>
        <dbReference type="Proteomes" id="UP000323824"/>
    </source>
</evidence>
<dbReference type="GO" id="GO:0003824">
    <property type="term" value="F:catalytic activity"/>
    <property type="evidence" value="ECO:0007669"/>
    <property type="project" value="UniProtKB-ARBA"/>
</dbReference>
<sequence>MEILITAGGTEEPIDGVRTITNFSTGRTGATLADIFYENGFKVTLLTSYRGVKPKSPVEIVEYKTFEDLDRNLEKILGKGNINGVIHLAAVSDYSVDYLLIDGVKILPQPNLKLDSNKGLSIVLKPNYKIIERVKKYSTRPITLVGFKLTKNATDKVIKSKVESLFKSGEVDFVVQNDLTSIDKNSHYSAIYTRDGVYKSCTNKQELAISLVNIFREI</sequence>
<evidence type="ECO:0000313" key="2">
    <source>
        <dbReference type="EMBL" id="QEN04521.1"/>
    </source>
</evidence>
<dbReference type="RefSeq" id="WP_149567768.1">
    <property type="nucleotide sequence ID" value="NZ_CP035807.1"/>
</dbReference>